<dbReference type="Pfam" id="PF12974">
    <property type="entry name" value="Phosphonate-bd"/>
    <property type="match status" value="1"/>
</dbReference>
<dbReference type="PANTHER" id="PTHR35841">
    <property type="entry name" value="PHOSPHONATES-BINDING PERIPLASMIC PROTEIN"/>
    <property type="match status" value="1"/>
</dbReference>
<sequence length="284" mass="29173">MSPGGAGSEAAPTALAVRRASLPMYDLPELRDAHAALWHAVAGHMDRAGLGGVPGLLTFDGEPADLWQAPDLLLSQTCGLPLVTRLGGMVRVVATPRYRAPGCSGSRHRGFIVVGSDSPVQRLVELRGSRCVINGWDSNTGMNMLRAAVAPLARDGRFFGSVSVSGSHLASLNRVADGGADVAAVDCVTFAHLSRHRAALVEGVRVLAVTAAAPCLPLVTAAGTDDDTLAALRAALQAAAASPGLSAVRADLLLDGFDFLPDRAYRVVTGLAAQAAAVGYPELA</sequence>
<dbReference type="Proteomes" id="UP000595197">
    <property type="component" value="Chromosome"/>
</dbReference>
<dbReference type="EMBL" id="CP067420">
    <property type="protein sequence ID" value="QQP91214.1"/>
    <property type="molecule type" value="Genomic_DNA"/>
</dbReference>
<gene>
    <name evidence="1" type="ORF">IGS68_08405</name>
</gene>
<keyword evidence="2" id="KW-1185">Reference proteome</keyword>
<dbReference type="SUPFAM" id="SSF53850">
    <property type="entry name" value="Periplasmic binding protein-like II"/>
    <property type="match status" value="1"/>
</dbReference>
<reference evidence="1" key="1">
    <citation type="submission" date="2021-02" db="EMBL/GenBank/DDBJ databases">
        <title>Skermanella TT6 skin isolate.</title>
        <authorList>
            <person name="Lee K."/>
            <person name="Ganzorig M."/>
        </authorList>
    </citation>
    <scope>NUCLEOTIDE SEQUENCE</scope>
    <source>
        <strain evidence="1">TT6</strain>
    </source>
</reference>
<dbReference type="PANTHER" id="PTHR35841:SF1">
    <property type="entry name" value="PHOSPHONATES-BINDING PERIPLASMIC PROTEIN"/>
    <property type="match status" value="1"/>
</dbReference>
<protein>
    <submittedName>
        <fullName evidence="1">PhnD/SsuA/transferrin family substrate-binding protein</fullName>
    </submittedName>
</protein>
<proteinExistence type="predicted"/>
<organism evidence="1 2">
    <name type="scientific">Skermanella cutis</name>
    <dbReference type="NCBI Taxonomy" id="2775420"/>
    <lineage>
        <taxon>Bacteria</taxon>
        <taxon>Pseudomonadati</taxon>
        <taxon>Pseudomonadota</taxon>
        <taxon>Alphaproteobacteria</taxon>
        <taxon>Rhodospirillales</taxon>
        <taxon>Azospirillaceae</taxon>
        <taxon>Skermanella</taxon>
    </lineage>
</organism>
<name>A0ABX7BA17_9PROT</name>
<dbReference type="RefSeq" id="WP_201078893.1">
    <property type="nucleotide sequence ID" value="NZ_CP067420.1"/>
</dbReference>
<evidence type="ECO:0000313" key="1">
    <source>
        <dbReference type="EMBL" id="QQP91214.1"/>
    </source>
</evidence>
<dbReference type="Gene3D" id="3.40.190.10">
    <property type="entry name" value="Periplasmic binding protein-like II"/>
    <property type="match status" value="1"/>
</dbReference>
<evidence type="ECO:0000313" key="2">
    <source>
        <dbReference type="Proteomes" id="UP000595197"/>
    </source>
</evidence>
<accession>A0ABX7BA17</accession>